<evidence type="ECO:0000259" key="10">
    <source>
        <dbReference type="Pfam" id="PF04290"/>
    </source>
</evidence>
<dbReference type="GO" id="GO:0005886">
    <property type="term" value="C:plasma membrane"/>
    <property type="evidence" value="ECO:0007669"/>
    <property type="project" value="UniProtKB-SubCell"/>
</dbReference>
<dbReference type="PANTHER" id="PTHR35011">
    <property type="entry name" value="2,3-DIKETO-L-GULONATE TRAP TRANSPORTER SMALL PERMEASE PROTEIN YIAM"/>
    <property type="match status" value="1"/>
</dbReference>
<dbReference type="Pfam" id="PF04290">
    <property type="entry name" value="DctQ"/>
    <property type="match status" value="1"/>
</dbReference>
<evidence type="ECO:0000256" key="9">
    <source>
        <dbReference type="RuleBase" id="RU369079"/>
    </source>
</evidence>
<name>A0A3E1KBV4_9GAMM</name>
<proteinExistence type="inferred from homology"/>
<dbReference type="GO" id="GO:0022857">
    <property type="term" value="F:transmembrane transporter activity"/>
    <property type="evidence" value="ECO:0007669"/>
    <property type="project" value="UniProtKB-UniRule"/>
</dbReference>
<gene>
    <name evidence="11" type="ORF">DZC52_01725</name>
</gene>
<evidence type="ECO:0000256" key="1">
    <source>
        <dbReference type="ARBA" id="ARBA00004429"/>
    </source>
</evidence>
<comment type="subcellular location">
    <subcellularLocation>
        <location evidence="1 9">Cell inner membrane</location>
        <topology evidence="1 9">Multi-pass membrane protein</topology>
    </subcellularLocation>
</comment>
<evidence type="ECO:0000313" key="11">
    <source>
        <dbReference type="EMBL" id="RFF32212.1"/>
    </source>
</evidence>
<evidence type="ECO:0000256" key="7">
    <source>
        <dbReference type="ARBA" id="ARBA00023136"/>
    </source>
</evidence>
<comment type="similarity">
    <text evidence="8 9">Belongs to the TRAP transporter small permease family.</text>
</comment>
<evidence type="ECO:0000256" key="3">
    <source>
        <dbReference type="ARBA" id="ARBA00022475"/>
    </source>
</evidence>
<reference evidence="11 12" key="1">
    <citation type="submission" date="2018-08" db="EMBL/GenBank/DDBJ databases">
        <title>Wenzhouxiangella salilacus sp. nov., a novel bacterium isolated from a saline lake in Xinjiang Province, China.</title>
        <authorList>
            <person name="Han S."/>
        </authorList>
    </citation>
    <scope>NUCLEOTIDE SEQUENCE [LARGE SCALE GENOMIC DNA]</scope>
    <source>
        <strain evidence="11 12">XDB06</strain>
    </source>
</reference>
<keyword evidence="3" id="KW-1003">Cell membrane</keyword>
<dbReference type="InterPro" id="IPR007387">
    <property type="entry name" value="TRAP_DctQ"/>
</dbReference>
<evidence type="ECO:0000313" key="12">
    <source>
        <dbReference type="Proteomes" id="UP000260351"/>
    </source>
</evidence>
<keyword evidence="5 9" id="KW-0812">Transmembrane</keyword>
<dbReference type="PANTHER" id="PTHR35011:SF2">
    <property type="entry name" value="2,3-DIKETO-L-GULONATE TRAP TRANSPORTER SMALL PERMEASE PROTEIN YIAM"/>
    <property type="match status" value="1"/>
</dbReference>
<protein>
    <recommendedName>
        <fullName evidence="9">TRAP transporter small permease protein</fullName>
    </recommendedName>
</protein>
<dbReference type="InterPro" id="IPR055348">
    <property type="entry name" value="DctQ"/>
</dbReference>
<dbReference type="EMBL" id="QUZK01000012">
    <property type="protein sequence ID" value="RFF32212.1"/>
    <property type="molecule type" value="Genomic_DNA"/>
</dbReference>
<comment type="subunit">
    <text evidence="9">The complex comprises the extracytoplasmic solute receptor protein and the two transmembrane proteins.</text>
</comment>
<organism evidence="11 12">
    <name type="scientific">Wenzhouxiangella sediminis</name>
    <dbReference type="NCBI Taxonomy" id="1792836"/>
    <lineage>
        <taxon>Bacteria</taxon>
        <taxon>Pseudomonadati</taxon>
        <taxon>Pseudomonadota</taxon>
        <taxon>Gammaproteobacteria</taxon>
        <taxon>Chromatiales</taxon>
        <taxon>Wenzhouxiangellaceae</taxon>
        <taxon>Wenzhouxiangella</taxon>
    </lineage>
</organism>
<accession>A0A3E1KBV4</accession>
<feature type="transmembrane region" description="Helical" evidence="9">
    <location>
        <begin position="79"/>
        <end position="98"/>
    </location>
</feature>
<comment type="caution">
    <text evidence="11">The sequence shown here is derived from an EMBL/GenBank/DDBJ whole genome shotgun (WGS) entry which is preliminary data.</text>
</comment>
<feature type="transmembrane region" description="Helical" evidence="9">
    <location>
        <begin position="160"/>
        <end position="183"/>
    </location>
</feature>
<evidence type="ECO:0000256" key="2">
    <source>
        <dbReference type="ARBA" id="ARBA00022448"/>
    </source>
</evidence>
<keyword evidence="2 9" id="KW-0813">Transport</keyword>
<dbReference type="AlphaFoldDB" id="A0A3E1KBV4"/>
<keyword evidence="12" id="KW-1185">Reference proteome</keyword>
<dbReference type="OrthoDB" id="5567560at2"/>
<feature type="transmembrane region" description="Helical" evidence="9">
    <location>
        <begin position="46"/>
        <end position="67"/>
    </location>
</feature>
<comment type="function">
    <text evidence="9">Part of the tripartite ATP-independent periplasmic (TRAP) transport system.</text>
</comment>
<evidence type="ECO:0000256" key="5">
    <source>
        <dbReference type="ARBA" id="ARBA00022692"/>
    </source>
</evidence>
<keyword evidence="4 9" id="KW-0997">Cell inner membrane</keyword>
<sequence>MTPSRQAASSCRTSTAWKPSWSACVAESDRRNEDDRAERTIRALETGTLSVLFLALVVIGLAQIGFRNFAGMALPWADGAMRAIVLWLAMLGGVVATGRLRHIRIDLVERWLPPGGVVWLRRGVFGATSLVCLALTWTSLDIVSLEYEFQAIAFLNVPNWVVQVIVPIGFGMMAARFMAWAFAPPKGEVLPVSTREPSE</sequence>
<keyword evidence="7 9" id="KW-0472">Membrane</keyword>
<dbReference type="Proteomes" id="UP000260351">
    <property type="component" value="Unassembled WGS sequence"/>
</dbReference>
<evidence type="ECO:0000256" key="6">
    <source>
        <dbReference type="ARBA" id="ARBA00022989"/>
    </source>
</evidence>
<feature type="domain" description="Tripartite ATP-independent periplasmic transporters DctQ component" evidence="10">
    <location>
        <begin position="56"/>
        <end position="178"/>
    </location>
</feature>
<keyword evidence="6 9" id="KW-1133">Transmembrane helix</keyword>
<dbReference type="GO" id="GO:0015740">
    <property type="term" value="P:C4-dicarboxylate transport"/>
    <property type="evidence" value="ECO:0007669"/>
    <property type="project" value="TreeGrafter"/>
</dbReference>
<evidence type="ECO:0000256" key="4">
    <source>
        <dbReference type="ARBA" id="ARBA00022519"/>
    </source>
</evidence>
<evidence type="ECO:0000256" key="8">
    <source>
        <dbReference type="ARBA" id="ARBA00038436"/>
    </source>
</evidence>
<feature type="transmembrane region" description="Helical" evidence="9">
    <location>
        <begin position="119"/>
        <end position="140"/>
    </location>
</feature>